<accession>A0ABU5YHE7</accession>
<dbReference type="EMBL" id="JAYJJT010000006">
    <property type="protein sequence ID" value="MEB3049489.1"/>
    <property type="molecule type" value="Genomic_DNA"/>
</dbReference>
<dbReference type="Proteomes" id="UP001299046">
    <property type="component" value="Unassembled WGS sequence"/>
</dbReference>
<sequence length="88" mass="9771">MSRSGFYKWRATQGRGPTPTQQRRTELDAKVAAFHKASDGVYGAPRILADLRDDGEMVSATLENEADPTLENEATVSLGYRFGQPQPW</sequence>
<proteinExistence type="predicted"/>
<reference evidence="2 3" key="1">
    <citation type="submission" date="2023-12" db="EMBL/GenBank/DDBJ databases">
        <title>Description of new species of Mycobacterium terrae complex isolated from sewage at the Sao Paulo Zoological Park Foundation in Brazil.</title>
        <authorList>
            <person name="Romagnoli C.L."/>
            <person name="Conceicao E.C."/>
            <person name="Machado E."/>
            <person name="Barreto L.B.P.F."/>
            <person name="Sharma A."/>
            <person name="Silva N.M."/>
            <person name="Marques L.E."/>
            <person name="Juliana M.A."/>
            <person name="Lourenco M.C.S."/>
            <person name="Digiampietri L.A."/>
            <person name="Suffys P.N."/>
            <person name="Viana-Niero C."/>
        </authorList>
    </citation>
    <scope>NUCLEOTIDE SEQUENCE [LARGE SCALE GENOMIC DNA]</scope>
    <source>
        <strain evidence="2 3">MYC123</strain>
    </source>
</reference>
<feature type="region of interest" description="Disordered" evidence="1">
    <location>
        <begin position="1"/>
        <end position="24"/>
    </location>
</feature>
<evidence type="ECO:0000313" key="3">
    <source>
        <dbReference type="Proteomes" id="UP001299046"/>
    </source>
</evidence>
<evidence type="ECO:0000256" key="1">
    <source>
        <dbReference type="SAM" id="MobiDB-lite"/>
    </source>
</evidence>
<gene>
    <name evidence="2" type="ORF">KV112_07025</name>
</gene>
<protein>
    <recommendedName>
        <fullName evidence="4">Transposase</fullName>
    </recommendedName>
</protein>
<organism evidence="2 3">
    <name type="scientific">[Mycobacterium] zoologicum</name>
    <dbReference type="NCBI Taxonomy" id="2872311"/>
    <lineage>
        <taxon>Bacteria</taxon>
        <taxon>Bacillati</taxon>
        <taxon>Actinomycetota</taxon>
        <taxon>Actinomycetes</taxon>
        <taxon>Mycobacteriales</taxon>
        <taxon>Mycobacteriaceae</taxon>
        <taxon>Mycolicibacter</taxon>
    </lineage>
</organism>
<dbReference type="RefSeq" id="WP_224863488.1">
    <property type="nucleotide sequence ID" value="NZ_JAYJJT010000006.1"/>
</dbReference>
<evidence type="ECO:0008006" key="4">
    <source>
        <dbReference type="Google" id="ProtNLM"/>
    </source>
</evidence>
<comment type="caution">
    <text evidence="2">The sequence shown here is derived from an EMBL/GenBank/DDBJ whole genome shotgun (WGS) entry which is preliminary data.</text>
</comment>
<keyword evidence="3" id="KW-1185">Reference proteome</keyword>
<name>A0ABU5YHE7_9MYCO</name>
<evidence type="ECO:0000313" key="2">
    <source>
        <dbReference type="EMBL" id="MEB3049489.1"/>
    </source>
</evidence>